<dbReference type="InParanoid" id="E1ZKD8"/>
<dbReference type="Proteomes" id="UP000008141">
    <property type="component" value="Unassembled WGS sequence"/>
</dbReference>
<organism evidence="3">
    <name type="scientific">Chlorella variabilis</name>
    <name type="common">Green alga</name>
    <dbReference type="NCBI Taxonomy" id="554065"/>
    <lineage>
        <taxon>Eukaryota</taxon>
        <taxon>Viridiplantae</taxon>
        <taxon>Chlorophyta</taxon>
        <taxon>core chlorophytes</taxon>
        <taxon>Trebouxiophyceae</taxon>
        <taxon>Chlorellales</taxon>
        <taxon>Chlorellaceae</taxon>
        <taxon>Chlorella clade</taxon>
        <taxon>Chlorella</taxon>
    </lineage>
</organism>
<evidence type="ECO:0000313" key="2">
    <source>
        <dbReference type="EMBL" id="EFN53674.1"/>
    </source>
</evidence>
<evidence type="ECO:0000256" key="1">
    <source>
        <dbReference type="SAM" id="MobiDB-lite"/>
    </source>
</evidence>
<reference evidence="2 3" key="1">
    <citation type="journal article" date="2010" name="Plant Cell">
        <title>The Chlorella variabilis NC64A genome reveals adaptation to photosymbiosis, coevolution with viruses, and cryptic sex.</title>
        <authorList>
            <person name="Blanc G."/>
            <person name="Duncan G."/>
            <person name="Agarkova I."/>
            <person name="Borodovsky M."/>
            <person name="Gurnon J."/>
            <person name="Kuo A."/>
            <person name="Lindquist E."/>
            <person name="Lucas S."/>
            <person name="Pangilinan J."/>
            <person name="Polle J."/>
            <person name="Salamov A."/>
            <person name="Terry A."/>
            <person name="Yamada T."/>
            <person name="Dunigan D.D."/>
            <person name="Grigoriev I.V."/>
            <person name="Claverie J.M."/>
            <person name="Van Etten J.L."/>
        </authorList>
    </citation>
    <scope>NUCLEOTIDE SEQUENCE [LARGE SCALE GENOMIC DNA]</scope>
    <source>
        <strain evidence="2 3">NC64A</strain>
    </source>
</reference>
<feature type="compositionally biased region" description="Pro residues" evidence="1">
    <location>
        <begin position="1"/>
        <end position="11"/>
    </location>
</feature>
<name>E1ZKD8_CHLVA</name>
<protein>
    <submittedName>
        <fullName evidence="2">Expressed protein</fullName>
    </submittedName>
</protein>
<dbReference type="EMBL" id="GL433850">
    <property type="protein sequence ID" value="EFN53674.1"/>
    <property type="molecule type" value="Genomic_DNA"/>
</dbReference>
<dbReference type="OrthoDB" id="512683at2759"/>
<gene>
    <name evidence="2" type="ORF">CHLNCDRAFT_136455</name>
</gene>
<feature type="compositionally biased region" description="Basic and acidic residues" evidence="1">
    <location>
        <begin position="19"/>
        <end position="30"/>
    </location>
</feature>
<evidence type="ECO:0000313" key="3">
    <source>
        <dbReference type="Proteomes" id="UP000008141"/>
    </source>
</evidence>
<sequence length="165" mass="17397">MEPGVPAPPLPGEQLDSDMEWKVGLPHEGDFLSYETPAADAPPASGGQLPAAASAPAPAPHADEGPSMPKKPSEDDILVFGQRVHVHGELAKKEVHPPQHAPKNLNYAAVAREEIHDVAVHPPPVKLMGGETGVQAWDKVNSPKVGRAKSDIKELLVPGAHSEEP</sequence>
<dbReference type="AlphaFoldDB" id="E1ZKD8"/>
<keyword evidence="3" id="KW-1185">Reference proteome</keyword>
<feature type="region of interest" description="Disordered" evidence="1">
    <location>
        <begin position="1"/>
        <end position="77"/>
    </location>
</feature>
<dbReference type="GeneID" id="17353252"/>
<dbReference type="KEGG" id="cvr:CHLNCDRAFT_136455"/>
<feature type="region of interest" description="Disordered" evidence="1">
    <location>
        <begin position="133"/>
        <end position="165"/>
    </location>
</feature>
<proteinExistence type="predicted"/>
<accession>E1ZKD8</accession>
<dbReference type="RefSeq" id="XP_005845776.1">
    <property type="nucleotide sequence ID" value="XM_005845714.1"/>
</dbReference>
<feature type="compositionally biased region" description="Low complexity" evidence="1">
    <location>
        <begin position="41"/>
        <end position="56"/>
    </location>
</feature>